<gene>
    <name evidence="3" type="primary">SAA1</name>
    <name evidence="3" type="ORF">TNCV_159841</name>
</gene>
<keyword evidence="4" id="KW-1185">Reference proteome</keyword>
<dbReference type="Gene3D" id="3.30.420.10">
    <property type="entry name" value="Ribonuclease H-like superfamily/Ribonuclease H"/>
    <property type="match status" value="1"/>
</dbReference>
<evidence type="ECO:0000256" key="1">
    <source>
        <dbReference type="ARBA" id="ARBA00007745"/>
    </source>
</evidence>
<dbReference type="InterPro" id="IPR036397">
    <property type="entry name" value="RNaseH_sf"/>
</dbReference>
<dbReference type="EMBL" id="BMAU01021046">
    <property type="protein sequence ID" value="GFX88170.1"/>
    <property type="molecule type" value="Genomic_DNA"/>
</dbReference>
<protein>
    <submittedName>
        <fullName evidence="3">Serum amyloid A protein</fullName>
    </submittedName>
</protein>
<dbReference type="InterPro" id="IPR000096">
    <property type="entry name" value="Serum_amyloid_A"/>
</dbReference>
<dbReference type="Proteomes" id="UP000887159">
    <property type="component" value="Unassembled WGS sequence"/>
</dbReference>
<feature type="region of interest" description="Disordered" evidence="2">
    <location>
        <begin position="562"/>
        <end position="595"/>
    </location>
</feature>
<name>A0A8X6RD36_TRICX</name>
<dbReference type="PANTHER" id="PTHR47326">
    <property type="entry name" value="TRANSPOSABLE ELEMENT TC3 TRANSPOSASE-LIKE PROTEIN"/>
    <property type="match status" value="1"/>
</dbReference>
<comment type="caution">
    <text evidence="3">The sequence shown here is derived from an EMBL/GenBank/DDBJ whole genome shotgun (WGS) entry which is preliminary data.</text>
</comment>
<dbReference type="PANTHER" id="PTHR47326:SF1">
    <property type="entry name" value="HTH PSQ-TYPE DOMAIN-CONTAINING PROTEIN"/>
    <property type="match status" value="1"/>
</dbReference>
<dbReference type="GO" id="GO:0003676">
    <property type="term" value="F:nucleic acid binding"/>
    <property type="evidence" value="ECO:0007669"/>
    <property type="project" value="InterPro"/>
</dbReference>
<dbReference type="Pfam" id="PF00277">
    <property type="entry name" value="SAA"/>
    <property type="match status" value="1"/>
</dbReference>
<proteinExistence type="inferred from homology"/>
<reference evidence="3" key="1">
    <citation type="submission" date="2020-08" db="EMBL/GenBank/DDBJ databases">
        <title>Multicomponent nature underlies the extraordinary mechanical properties of spider dragline silk.</title>
        <authorList>
            <person name="Kono N."/>
            <person name="Nakamura H."/>
            <person name="Mori M."/>
            <person name="Yoshida Y."/>
            <person name="Ohtoshi R."/>
            <person name="Malay A.D."/>
            <person name="Moran D.A.P."/>
            <person name="Tomita M."/>
            <person name="Numata K."/>
            <person name="Arakawa K."/>
        </authorList>
    </citation>
    <scope>NUCLEOTIDE SEQUENCE</scope>
</reference>
<dbReference type="PRINTS" id="PR00306">
    <property type="entry name" value="SERUMAMYLOID"/>
</dbReference>
<dbReference type="GO" id="GO:0005576">
    <property type="term" value="C:extracellular region"/>
    <property type="evidence" value="ECO:0007669"/>
    <property type="project" value="InterPro"/>
</dbReference>
<dbReference type="AlphaFoldDB" id="A0A8X6RD36"/>
<dbReference type="FunFam" id="1.10.132.110:FF:000001">
    <property type="entry name" value="Serum amyloid A protein"/>
    <property type="match status" value="1"/>
</dbReference>
<evidence type="ECO:0000313" key="3">
    <source>
        <dbReference type="EMBL" id="GFX88170.1"/>
    </source>
</evidence>
<dbReference type="SMART" id="SM00197">
    <property type="entry name" value="SAA"/>
    <property type="match status" value="1"/>
</dbReference>
<dbReference type="Gene3D" id="1.10.132.110">
    <property type="entry name" value="Serum amyloid A protein"/>
    <property type="match status" value="1"/>
</dbReference>
<organism evidence="3 4">
    <name type="scientific">Trichonephila clavipes</name>
    <name type="common">Golden silk orbweaver</name>
    <name type="synonym">Nephila clavipes</name>
    <dbReference type="NCBI Taxonomy" id="2585209"/>
    <lineage>
        <taxon>Eukaryota</taxon>
        <taxon>Metazoa</taxon>
        <taxon>Ecdysozoa</taxon>
        <taxon>Arthropoda</taxon>
        <taxon>Chelicerata</taxon>
        <taxon>Arachnida</taxon>
        <taxon>Araneae</taxon>
        <taxon>Araneomorphae</taxon>
        <taxon>Entelegynae</taxon>
        <taxon>Araneoidea</taxon>
        <taxon>Nephilidae</taxon>
        <taxon>Trichonephila</taxon>
    </lineage>
</organism>
<accession>A0A8X6RD36</accession>
<evidence type="ECO:0000256" key="2">
    <source>
        <dbReference type="SAM" id="MobiDB-lite"/>
    </source>
</evidence>
<sequence length="595" mass="67569">MLFQNDIPIDVACYCYTLNMQVSSGTKNNSSPNEPSCTTVTVSFKTSHKTTVILSTMHAVYSRLIAGDSELRTTCAVTSTHIIIILESLPKPGDDTLGDSKFLGYFQLGCSRTAVVSIYEKWIKDGETGSRCQAVGRPHVIKEKRMLKTVPFSKTKLAPDNGSADSPIRYRSPTHVSLLTKRQSQLRLQWTWDHRDRTIDKWKRVACCQVIYSQFGLAIHQNDHQARRRFVEWAQHEIAVVPDFHKRILFSDEAHFWLNGYINKQNCCIWSEAIPQVYVETPLHPEKLTVWCALWTGGIIGPFFKNDEGHNVTVNGDRYRAMITNFFIPELNNHDVQELWFQQDGATCHTARATIDLLKDTFDDHLISHFRPVNWPPRSCDLTPLDYFLWGYVKLLVYADKPQTLDHLEDNSRRVIADIRPQMLEKVIENWTSSYIPQQQVTNITRESLSTSFELNKKGISPILQRIAELTINMTSSVSVFCLVTCLLLMSTPVLCQFGFARQAAQGARDMWKAYTDMREANYIGADKYFHARGNYDAAQRGPGGKWVAGVISDAREAFQGSHTADSKADQAANQWGRNGGDPNKFRPAGLPDKY</sequence>
<evidence type="ECO:0000313" key="4">
    <source>
        <dbReference type="Proteomes" id="UP000887159"/>
    </source>
</evidence>
<comment type="similarity">
    <text evidence="1">Belongs to the SAA family.</text>
</comment>